<reference evidence="1" key="1">
    <citation type="submission" date="2020-05" db="EMBL/GenBank/DDBJ databases">
        <title>Mycena genomes resolve the evolution of fungal bioluminescence.</title>
        <authorList>
            <person name="Tsai I.J."/>
        </authorList>
    </citation>
    <scope>NUCLEOTIDE SEQUENCE</scope>
    <source>
        <strain evidence="1">160909Yilan</strain>
    </source>
</reference>
<dbReference type="Gene3D" id="3.60.130.30">
    <property type="match status" value="1"/>
</dbReference>
<dbReference type="Proteomes" id="UP000623467">
    <property type="component" value="Unassembled WGS sequence"/>
</dbReference>
<keyword evidence="2" id="KW-1185">Reference proteome</keyword>
<proteinExistence type="predicted"/>
<comment type="caution">
    <text evidence="1">The sequence shown here is derived from an EMBL/GenBank/DDBJ whole genome shotgun (WGS) entry which is preliminary data.</text>
</comment>
<organism evidence="1 2">
    <name type="scientific">Mycena sanguinolenta</name>
    <dbReference type="NCBI Taxonomy" id="230812"/>
    <lineage>
        <taxon>Eukaryota</taxon>
        <taxon>Fungi</taxon>
        <taxon>Dikarya</taxon>
        <taxon>Basidiomycota</taxon>
        <taxon>Agaricomycotina</taxon>
        <taxon>Agaricomycetes</taxon>
        <taxon>Agaricomycetidae</taxon>
        <taxon>Agaricales</taxon>
        <taxon>Marasmiineae</taxon>
        <taxon>Mycenaceae</taxon>
        <taxon>Mycena</taxon>
    </lineage>
</organism>
<sequence length="345" mass="38143">MLWQLGSTRKPVALPTFDSSSLPTTYGAYSGKAEQPGETRGKKKRWGLEELIRLGFQLIRWNGRTPHPLVDCAGRAFAVLAGQPNDASYTASVTSAYERIKALSAATYFPAAMRKHRRGLFAAINVGLNFGKGATTPAWLDNKKHTDLATQLLAEPDIIRMANFASCVDKVVFALWAPRLYALYVKNNESLHSHLPHLKRPFPQSVFACAAFNFGPRVCTFKQRDVCNLAFGWCAVQALGNFDATKGGHLILWDVKLVVEFPAGALILVPSATIAHSNVPVADSEERISFAQFSAGNLFRYVDNGFRTQEDLVAEDPAEYKRLMGLKDSRWEEGLKLFSTVTELS</sequence>
<accession>A0A8H6XX26</accession>
<evidence type="ECO:0000313" key="1">
    <source>
        <dbReference type="EMBL" id="KAF7347991.1"/>
    </source>
</evidence>
<dbReference type="EMBL" id="JACAZH010000017">
    <property type="protein sequence ID" value="KAF7347991.1"/>
    <property type="molecule type" value="Genomic_DNA"/>
</dbReference>
<dbReference type="AlphaFoldDB" id="A0A8H6XX26"/>
<dbReference type="OrthoDB" id="3253621at2759"/>
<gene>
    <name evidence="1" type="ORF">MSAN_01751200</name>
</gene>
<protein>
    <submittedName>
        <fullName evidence="1">Uncharacterized protein</fullName>
    </submittedName>
</protein>
<name>A0A8H6XX26_9AGAR</name>
<evidence type="ECO:0000313" key="2">
    <source>
        <dbReference type="Proteomes" id="UP000623467"/>
    </source>
</evidence>